<feature type="region of interest" description="Disordered" evidence="1">
    <location>
        <begin position="30"/>
        <end position="55"/>
    </location>
</feature>
<keyword evidence="2" id="KW-0732">Signal</keyword>
<organism evidence="3 4">
    <name type="scientific">Thauera phenylacetica B4P</name>
    <dbReference type="NCBI Taxonomy" id="1234382"/>
    <lineage>
        <taxon>Bacteria</taxon>
        <taxon>Pseudomonadati</taxon>
        <taxon>Pseudomonadota</taxon>
        <taxon>Betaproteobacteria</taxon>
        <taxon>Rhodocyclales</taxon>
        <taxon>Zoogloeaceae</taxon>
        <taxon>Thauera</taxon>
    </lineage>
</organism>
<name>N6ZSA7_9RHOO</name>
<dbReference type="Proteomes" id="UP000013047">
    <property type="component" value="Unassembled WGS sequence"/>
</dbReference>
<proteinExistence type="predicted"/>
<evidence type="ECO:0000313" key="4">
    <source>
        <dbReference type="Proteomes" id="UP000013047"/>
    </source>
</evidence>
<dbReference type="EMBL" id="AMXF01000291">
    <property type="protein sequence ID" value="ENO95054.1"/>
    <property type="molecule type" value="Genomic_DNA"/>
</dbReference>
<keyword evidence="4" id="KW-1185">Reference proteome</keyword>
<gene>
    <name evidence="3" type="ORF">C667_20999</name>
</gene>
<comment type="caution">
    <text evidence="3">The sequence shown here is derived from an EMBL/GenBank/DDBJ whole genome shotgun (WGS) entry which is preliminary data.</text>
</comment>
<dbReference type="AlphaFoldDB" id="N6ZSA7"/>
<sequence length="55" mass="5552">MPRKMLHRTRNALVPSLSALLLAACAALPGTPEPSGERACAPCPSCPPCPSAAPA</sequence>
<feature type="non-terminal residue" evidence="3">
    <location>
        <position position="55"/>
    </location>
</feature>
<reference evidence="3 4" key="1">
    <citation type="submission" date="2012-09" db="EMBL/GenBank/DDBJ databases">
        <title>Draft Genome Sequences of 6 Strains from Genus Thauera.</title>
        <authorList>
            <person name="Liu B."/>
            <person name="Shapleigh J.P."/>
            <person name="Frostegard A.H."/>
        </authorList>
    </citation>
    <scope>NUCLEOTIDE SEQUENCE [LARGE SCALE GENOMIC DNA]</scope>
    <source>
        <strain evidence="3 4">B4P</strain>
    </source>
</reference>
<dbReference type="PROSITE" id="PS51257">
    <property type="entry name" value="PROKAR_LIPOPROTEIN"/>
    <property type="match status" value="1"/>
</dbReference>
<accession>N6ZSA7</accession>
<feature type="signal peptide" evidence="2">
    <location>
        <begin position="1"/>
        <end position="26"/>
    </location>
</feature>
<feature type="compositionally biased region" description="Pro residues" evidence="1">
    <location>
        <begin position="44"/>
        <end position="55"/>
    </location>
</feature>
<evidence type="ECO:0000313" key="3">
    <source>
        <dbReference type="EMBL" id="ENO95054.1"/>
    </source>
</evidence>
<protein>
    <submittedName>
        <fullName evidence="3">MltA domain-containing protein</fullName>
    </submittedName>
</protein>
<evidence type="ECO:0000256" key="1">
    <source>
        <dbReference type="SAM" id="MobiDB-lite"/>
    </source>
</evidence>
<feature type="chain" id="PRO_5004128842" evidence="2">
    <location>
        <begin position="27"/>
        <end position="55"/>
    </location>
</feature>
<evidence type="ECO:0000256" key="2">
    <source>
        <dbReference type="SAM" id="SignalP"/>
    </source>
</evidence>